<feature type="binding site" evidence="2">
    <location>
        <position position="82"/>
    </location>
    <ligand>
        <name>substrate</name>
    </ligand>
</feature>
<dbReference type="NCBIfam" id="TIGR00055">
    <property type="entry name" value="uppS"/>
    <property type="match status" value="1"/>
</dbReference>
<dbReference type="HAMAP" id="MF_01139">
    <property type="entry name" value="ISPT"/>
    <property type="match status" value="1"/>
</dbReference>
<dbReference type="Proteomes" id="UP000182373">
    <property type="component" value="Chromosome"/>
</dbReference>
<dbReference type="AlphaFoldDB" id="A0AAC9P8P5"/>
<evidence type="ECO:0000313" key="3">
    <source>
        <dbReference type="EMBL" id="APH54229.1"/>
    </source>
</evidence>
<keyword evidence="1 2" id="KW-0808">Transferase</keyword>
<dbReference type="CDD" id="cd00475">
    <property type="entry name" value="Cis_IPPS"/>
    <property type="match status" value="1"/>
</dbReference>
<dbReference type="GO" id="GO:0016094">
    <property type="term" value="P:polyprenol biosynthetic process"/>
    <property type="evidence" value="ECO:0007669"/>
    <property type="project" value="TreeGrafter"/>
</dbReference>
<dbReference type="Gene3D" id="3.40.1180.10">
    <property type="entry name" value="Decaprenyl diphosphate synthase-like"/>
    <property type="match status" value="1"/>
</dbReference>
<keyword evidence="2" id="KW-0479">Metal-binding</keyword>
<organism evidence="3 4">
    <name type="scientific">Granulibacter bethesdensis</name>
    <dbReference type="NCBI Taxonomy" id="364410"/>
    <lineage>
        <taxon>Bacteria</taxon>
        <taxon>Pseudomonadati</taxon>
        <taxon>Pseudomonadota</taxon>
        <taxon>Alphaproteobacteria</taxon>
        <taxon>Acetobacterales</taxon>
        <taxon>Acetobacteraceae</taxon>
        <taxon>Granulibacter</taxon>
    </lineage>
</organism>
<dbReference type="InterPro" id="IPR001441">
    <property type="entry name" value="UPP_synth-like"/>
</dbReference>
<feature type="binding site" evidence="2">
    <location>
        <position position="116"/>
    </location>
    <ligand>
        <name>substrate</name>
    </ligand>
</feature>
<comment type="similarity">
    <text evidence="2">Belongs to the UPP synthase family.</text>
</comment>
<evidence type="ECO:0000256" key="2">
    <source>
        <dbReference type="HAMAP-Rule" id="MF_01139"/>
    </source>
</evidence>
<keyword evidence="2" id="KW-0460">Magnesium</keyword>
<evidence type="ECO:0000256" key="1">
    <source>
        <dbReference type="ARBA" id="ARBA00022679"/>
    </source>
</evidence>
<feature type="binding site" evidence="2">
    <location>
        <position position="70"/>
    </location>
    <ligand>
        <name>substrate</name>
    </ligand>
</feature>
<proteinExistence type="inferred from homology"/>
<feature type="active site" evidence="2">
    <location>
        <position position="65"/>
    </location>
</feature>
<dbReference type="PANTHER" id="PTHR10291:SF0">
    <property type="entry name" value="DEHYDRODOLICHYL DIPHOSPHATE SYNTHASE 2"/>
    <property type="match status" value="1"/>
</dbReference>
<dbReference type="GO" id="GO:0005829">
    <property type="term" value="C:cytosol"/>
    <property type="evidence" value="ECO:0007669"/>
    <property type="project" value="TreeGrafter"/>
</dbReference>
<feature type="binding site" evidence="2">
    <location>
        <position position="78"/>
    </location>
    <ligand>
        <name>substrate</name>
    </ligand>
</feature>
<dbReference type="InterPro" id="IPR036424">
    <property type="entry name" value="UPP_synth-like_sf"/>
</dbReference>
<dbReference type="Pfam" id="PF01255">
    <property type="entry name" value="Prenyltransf"/>
    <property type="match status" value="1"/>
</dbReference>
<dbReference type="GO" id="GO:0008834">
    <property type="term" value="F:ditrans,polycis-undecaprenyl-diphosphate synthase [(2E,6E)-farnesyl-diphosphate specific] activity"/>
    <property type="evidence" value="ECO:0007669"/>
    <property type="project" value="TreeGrafter"/>
</dbReference>
<dbReference type="InterPro" id="IPR018520">
    <property type="entry name" value="UPP_synth-like_CS"/>
</dbReference>
<sequence length="287" mass="31647">MWMTRWSKKKKISVRSDGSVSGHPSLIFQKKTVHAPDLAPASTMEASVLADGAAPLPVHIGIIMDGNGRWAAARGLPRIAGHRAGAQAVRRVVQAAIEARIGWLTLYAFSSENWRRPAGEVTDLTGLLRHYIRSEINELAENGVRLHIIGDRCRFSQDIQNDLAQAERRTADNTVLNLVIALSYGARAEIINAVRSAAEALAAGHMVPEALDEALFSSFLSTAGMPDPDLIIRTSGERRLSNFLLWQAAYAELVFMDVLWPDFASVHFQEALAEFGRRERRFGARPL</sequence>
<evidence type="ECO:0000313" key="4">
    <source>
        <dbReference type="Proteomes" id="UP000182373"/>
    </source>
</evidence>
<dbReference type="FunFam" id="3.40.1180.10:FF:000001">
    <property type="entry name" value="(2E,6E)-farnesyl-diphosphate-specific ditrans,polycis-undecaprenyl-diphosphate synthase"/>
    <property type="match status" value="1"/>
</dbReference>
<gene>
    <name evidence="3" type="ORF">GbCGDNIH9_0936</name>
</gene>
<dbReference type="GO" id="GO:0000287">
    <property type="term" value="F:magnesium ion binding"/>
    <property type="evidence" value="ECO:0007669"/>
    <property type="project" value="UniProtKB-UniRule"/>
</dbReference>
<feature type="active site" description="Proton acceptor" evidence="2">
    <location>
        <position position="113"/>
    </location>
</feature>
<feature type="binding site" evidence="2">
    <location>
        <position position="114"/>
    </location>
    <ligand>
        <name>substrate</name>
    </ligand>
</feature>
<comment type="cofactor">
    <cofactor evidence="2">
        <name>Mg(2+)</name>
        <dbReference type="ChEBI" id="CHEBI:18420"/>
    </cofactor>
    <text evidence="2">Binds 2 magnesium ions per subunit.</text>
</comment>
<feature type="binding site" evidence="2">
    <location>
        <begin position="239"/>
        <end position="241"/>
    </location>
    <ligand>
        <name>substrate</name>
    </ligand>
</feature>
<feature type="binding site" evidence="2">
    <location>
        <position position="65"/>
    </location>
    <ligand>
        <name>Mg(2+)</name>
        <dbReference type="ChEBI" id="CHEBI:18420"/>
    </ligand>
</feature>
<protein>
    <recommendedName>
        <fullName evidence="2">Isoprenyl transferase</fullName>
        <ecNumber evidence="2">2.5.1.-</ecNumber>
    </recommendedName>
</protein>
<comment type="subunit">
    <text evidence="2">Homodimer.</text>
</comment>
<dbReference type="PROSITE" id="PS01066">
    <property type="entry name" value="UPP_SYNTHASE"/>
    <property type="match status" value="1"/>
</dbReference>
<dbReference type="SUPFAM" id="SSF64005">
    <property type="entry name" value="Undecaprenyl diphosphate synthase"/>
    <property type="match status" value="1"/>
</dbReference>
<name>A0AAC9P8P5_9PROT</name>
<dbReference type="EC" id="2.5.1.-" evidence="2"/>
<feature type="binding site" evidence="2">
    <location>
        <position position="252"/>
    </location>
    <ligand>
        <name>Mg(2+)</name>
        <dbReference type="ChEBI" id="CHEBI:18420"/>
    </ligand>
</feature>
<dbReference type="PANTHER" id="PTHR10291">
    <property type="entry name" value="DEHYDRODOLICHYL DIPHOSPHATE SYNTHASE FAMILY MEMBER"/>
    <property type="match status" value="1"/>
</dbReference>
<feature type="binding site" evidence="2">
    <location>
        <begin position="66"/>
        <end position="69"/>
    </location>
    <ligand>
        <name>substrate</name>
    </ligand>
</feature>
<feature type="binding site" evidence="2">
    <location>
        <begin position="110"/>
        <end position="112"/>
    </location>
    <ligand>
        <name>substrate</name>
    </ligand>
</feature>
<dbReference type="EMBL" id="CP018191">
    <property type="protein sequence ID" value="APH54229.1"/>
    <property type="molecule type" value="Genomic_DNA"/>
</dbReference>
<reference evidence="4" key="1">
    <citation type="submission" date="2016-11" db="EMBL/GenBank/DDBJ databases">
        <title>Comparative genomic and phenotypic analysis of Granulibacter bethesdensis clinical isolates from patients with chronic granulomatous disease.</title>
        <authorList>
            <person name="Zarember K.A."/>
            <person name="Porcella S.F."/>
            <person name="Chu J."/>
            <person name="Ding L."/>
            <person name="Dahlstrom E."/>
            <person name="Barbian K."/>
            <person name="Martens C."/>
            <person name="Sykora L."/>
            <person name="Kramer S."/>
            <person name="Pettinato A.M."/>
            <person name="Hong H."/>
            <person name="Wald G."/>
            <person name="Berg L.J."/>
            <person name="Rogge L.S."/>
            <person name="Greenberg D.E."/>
            <person name="Falcone E.L."/>
            <person name="Neves J.F."/>
            <person name="Simoes M.J."/>
            <person name="Casal M."/>
            <person name="Rodriguez-Lopez F.C."/>
            <person name="Zelazny A."/>
            <person name="Gallin J.I."/>
            <person name="Holland S.M."/>
        </authorList>
    </citation>
    <scope>NUCLEOTIDE SEQUENCE [LARGE SCALE GENOMIC DNA]</scope>
    <source>
        <strain evidence="4">NIH9.1</strain>
    </source>
</reference>
<feature type="binding site" evidence="2">
    <location>
        <position position="233"/>
    </location>
    <ligand>
        <name>substrate</name>
    </ligand>
</feature>
<accession>A0AAC9P8P5</accession>
<comment type="function">
    <text evidence="2">Catalyzes the condensation of isopentenyl diphosphate (IPP) with allylic pyrophosphates generating different type of terpenoids.</text>
</comment>